<keyword evidence="2" id="KW-1185">Reference proteome</keyword>
<sequence length="562" mass="63938">MNDERNGFGGQLPKESKLWEALNSKTEETTQHQDMPPESDDEGSSISDNDSDSLSTAAKIMEIVSKRKSDRAKFSKKSKNSEKRFSRRNGVIYVSDDFWAEYREYAYNAHIYVASTTTEKSIIGSTAFTNADENSTNRTSTPPKGTSISSQGKSPTGALPPRLAIVNELLLEDLSETCIKSNQHINHDQTAPYRSLIPWEGSFRKRHQSLEAEFADISHTNPTHPAVLRDSEFLPTTLAYAVTPRQDKTQAIDEIDNSRILLDGYRALIYLLDSELNQLVVSYRSINLGTVDKLPFSHLWYLFNPGQEIIVKHPRPQVYRVLQVTGGRQSLVSRKKAKGTTLESISDLVIDCFFLDYDGEHFGPMACTVGIKPYDDVRRITDLSAYPLDYDNTEYDDKPLRTYLADRGKKFAGFTKLSHQKYKGFTVRELGHFDTVDEIDSDVIIDFDLAYRLNTFLKPVFGDGVIATPTREDEEETNSPGLYYDDDELVRSKWAKWLQSTDLLQHRTPETLLSDHYILLPNRVYAYVLLSRRWCPLNIDNIKPVSKVFPGENAPTFYTENL</sequence>
<accession>A0ACC1PLS0</accession>
<dbReference type="Proteomes" id="UP001143856">
    <property type="component" value="Unassembled WGS sequence"/>
</dbReference>
<protein>
    <submittedName>
        <fullName evidence="1">Uncharacterized protein</fullName>
    </submittedName>
</protein>
<comment type="caution">
    <text evidence="1">The sequence shown here is derived from an EMBL/GenBank/DDBJ whole genome shotgun (WGS) entry which is preliminary data.</text>
</comment>
<gene>
    <name evidence="1" type="ORF">NUW58_g1451</name>
</gene>
<proteinExistence type="predicted"/>
<name>A0ACC1PLS0_9PEZI</name>
<dbReference type="EMBL" id="JAPDGR010000156">
    <property type="protein sequence ID" value="KAJ2994815.1"/>
    <property type="molecule type" value="Genomic_DNA"/>
</dbReference>
<evidence type="ECO:0000313" key="2">
    <source>
        <dbReference type="Proteomes" id="UP001143856"/>
    </source>
</evidence>
<evidence type="ECO:0000313" key="1">
    <source>
        <dbReference type="EMBL" id="KAJ2994815.1"/>
    </source>
</evidence>
<organism evidence="1 2">
    <name type="scientific">Xylaria curta</name>
    <dbReference type="NCBI Taxonomy" id="42375"/>
    <lineage>
        <taxon>Eukaryota</taxon>
        <taxon>Fungi</taxon>
        <taxon>Dikarya</taxon>
        <taxon>Ascomycota</taxon>
        <taxon>Pezizomycotina</taxon>
        <taxon>Sordariomycetes</taxon>
        <taxon>Xylariomycetidae</taxon>
        <taxon>Xylariales</taxon>
        <taxon>Xylariaceae</taxon>
        <taxon>Xylaria</taxon>
    </lineage>
</organism>
<reference evidence="1" key="1">
    <citation type="submission" date="2022-10" db="EMBL/GenBank/DDBJ databases">
        <title>Genome Sequence of Xylaria curta.</title>
        <authorList>
            <person name="Buettner E."/>
        </authorList>
    </citation>
    <scope>NUCLEOTIDE SEQUENCE</scope>
    <source>
        <strain evidence="1">Babe10</strain>
    </source>
</reference>